<keyword evidence="1" id="KW-0732">Signal</keyword>
<dbReference type="Proteomes" id="UP001642720">
    <property type="component" value="Unassembled WGS sequence"/>
</dbReference>
<dbReference type="RefSeq" id="XP_073555317.1">
    <property type="nucleotide sequence ID" value="XM_073706241.1"/>
</dbReference>
<evidence type="ECO:0000313" key="2">
    <source>
        <dbReference type="EMBL" id="TFA99115.1"/>
    </source>
</evidence>
<accession>A0ABY2GTJ8</accession>
<feature type="signal peptide" evidence="1">
    <location>
        <begin position="1"/>
        <end position="22"/>
    </location>
</feature>
<dbReference type="EMBL" id="PPTA01000016">
    <property type="protein sequence ID" value="TFA99115.1"/>
    <property type="molecule type" value="Genomic_DNA"/>
</dbReference>
<protein>
    <submittedName>
        <fullName evidence="2">Uncharacterized protein</fullName>
    </submittedName>
</protein>
<dbReference type="GeneID" id="300580691"/>
<sequence length="71" mass="7443">MLTVRMIVAFVVHLSALDDVLPQDRGHVFGVLNGGLDAGSRVEGAILLEALSDLGLGSGEDVDVAWSSQPR</sequence>
<name>A0ABY2GTJ8_9HYPO</name>
<proteinExistence type="predicted"/>
<organism evidence="2 3">
    <name type="scientific">Trichoderma ghanense</name>
    <dbReference type="NCBI Taxonomy" id="65468"/>
    <lineage>
        <taxon>Eukaryota</taxon>
        <taxon>Fungi</taxon>
        <taxon>Dikarya</taxon>
        <taxon>Ascomycota</taxon>
        <taxon>Pezizomycotina</taxon>
        <taxon>Sordariomycetes</taxon>
        <taxon>Hypocreomycetidae</taxon>
        <taxon>Hypocreales</taxon>
        <taxon>Hypocreaceae</taxon>
        <taxon>Trichoderma</taxon>
    </lineage>
</organism>
<comment type="caution">
    <text evidence="2">The sequence shown here is derived from an EMBL/GenBank/DDBJ whole genome shotgun (WGS) entry which is preliminary data.</text>
</comment>
<feature type="chain" id="PRO_5045974476" evidence="1">
    <location>
        <begin position="23"/>
        <end position="71"/>
    </location>
</feature>
<gene>
    <name evidence="2" type="ORF">CCMA1212_009143</name>
</gene>
<reference evidence="2 3" key="1">
    <citation type="submission" date="2018-01" db="EMBL/GenBank/DDBJ databases">
        <title>Genome characterization of the sugarcane-associated fungus Trichoderma ghanense CCMA-1212 and their application in lignocelulose bioconversion.</title>
        <authorList>
            <person name="Steindorff A.S."/>
            <person name="Mendes T.D."/>
            <person name="Vilela E.S.D."/>
            <person name="Rodrigues D.S."/>
            <person name="Formighieri E.F."/>
            <person name="Melo I.S."/>
            <person name="Favaro L.C.L."/>
        </authorList>
    </citation>
    <scope>NUCLEOTIDE SEQUENCE [LARGE SCALE GENOMIC DNA]</scope>
    <source>
        <strain evidence="2 3">CCMA-1212</strain>
    </source>
</reference>
<keyword evidence="3" id="KW-1185">Reference proteome</keyword>
<evidence type="ECO:0000313" key="3">
    <source>
        <dbReference type="Proteomes" id="UP001642720"/>
    </source>
</evidence>
<evidence type="ECO:0000256" key="1">
    <source>
        <dbReference type="SAM" id="SignalP"/>
    </source>
</evidence>